<evidence type="ECO:0000313" key="10">
    <source>
        <dbReference type="RefSeq" id="XP_038977492.1"/>
    </source>
</evidence>
<evidence type="ECO:0000256" key="4">
    <source>
        <dbReference type="ARBA" id="ARBA00023163"/>
    </source>
</evidence>
<evidence type="ECO:0000256" key="6">
    <source>
        <dbReference type="ARBA" id="ARBA00037973"/>
    </source>
</evidence>
<organism evidence="9 10">
    <name type="scientific">Phoenix dactylifera</name>
    <name type="common">Date palm</name>
    <dbReference type="NCBI Taxonomy" id="42345"/>
    <lineage>
        <taxon>Eukaryota</taxon>
        <taxon>Viridiplantae</taxon>
        <taxon>Streptophyta</taxon>
        <taxon>Embryophyta</taxon>
        <taxon>Tracheophyta</taxon>
        <taxon>Spermatophyta</taxon>
        <taxon>Magnoliopsida</taxon>
        <taxon>Liliopsida</taxon>
        <taxon>Arecaceae</taxon>
        <taxon>Coryphoideae</taxon>
        <taxon>Phoeniceae</taxon>
        <taxon>Phoenix</taxon>
    </lineage>
</organism>
<dbReference type="GO" id="GO:0003677">
    <property type="term" value="F:DNA binding"/>
    <property type="evidence" value="ECO:0007669"/>
    <property type="project" value="UniProtKB-KW"/>
</dbReference>
<feature type="domain" description="AP2/ERF" evidence="8">
    <location>
        <begin position="69"/>
        <end position="140"/>
    </location>
</feature>
<dbReference type="Proteomes" id="UP000228380">
    <property type="component" value="Unplaced"/>
</dbReference>
<evidence type="ECO:0000256" key="2">
    <source>
        <dbReference type="ARBA" id="ARBA00023015"/>
    </source>
</evidence>
<feature type="region of interest" description="Disordered" evidence="7">
    <location>
        <begin position="11"/>
        <end position="52"/>
    </location>
</feature>
<keyword evidence="3" id="KW-0238">DNA-binding</keyword>
<sequence length="440" mass="49649">MDVMLVKSEVNSSGRQLTAMATHPQDSSPTVKRIKRRRREPASPAIAADANGEIIDQPATSSTVKRSSRFRGVSSKRSCRHIWTGRFEAHLWDKGSWNTTQRKKGKQVYLGAYDEEEAAARAYDLAALKYWGPTTITNFPVSDYENEIQIMQNVTKEEYLASIRRHSSGFSRGLSKYRGVARHHHNGRWEARIGRVFGNKYLYLGTYSKHRNFNNSHVLLPLDLQIKTYESTIIVAGTQEEAARAYDIAAIEYRGINAVTNFDLSTYIRWLRPGATNALKITQEQHVNGEAHAVQPPTNLFSSAESETLSHCSPLVAENVISSCKEEFVHHEFPGSSSSSKSSPTALSLLLKSSMFRQLMEKNSRALTEELEEEMKDWKQQMGADIEYQGILYEGIADMPYGYSPDGDNGRRIELQESVSYYDQSEQSIWNGVVSMALLQ</sequence>
<evidence type="ECO:0000256" key="5">
    <source>
        <dbReference type="ARBA" id="ARBA00023242"/>
    </source>
</evidence>
<dbReference type="PROSITE" id="PS51032">
    <property type="entry name" value="AP2_ERF"/>
    <property type="match status" value="2"/>
</dbReference>
<accession>A0A8B8ZVU6</accession>
<dbReference type="GeneID" id="103696009"/>
<evidence type="ECO:0000259" key="8">
    <source>
        <dbReference type="PROSITE" id="PS51032"/>
    </source>
</evidence>
<dbReference type="OrthoDB" id="207175at2759"/>
<dbReference type="AlphaFoldDB" id="A0A8B8ZVU6"/>
<comment type="similarity">
    <text evidence="6">Belongs to the AP2/ERF transcription factor family. AP2 subfamily.</text>
</comment>
<keyword evidence="4" id="KW-0804">Transcription</keyword>
<comment type="subcellular location">
    <subcellularLocation>
        <location evidence="1">Nucleus</location>
    </subcellularLocation>
</comment>
<dbReference type="Pfam" id="PF00847">
    <property type="entry name" value="AP2"/>
    <property type="match status" value="1"/>
</dbReference>
<dbReference type="PANTHER" id="PTHR32467:SF81">
    <property type="entry name" value="OS06G0145700 PROTEIN"/>
    <property type="match status" value="1"/>
</dbReference>
<keyword evidence="2" id="KW-0805">Transcription regulation</keyword>
<evidence type="ECO:0000256" key="1">
    <source>
        <dbReference type="ARBA" id="ARBA00004123"/>
    </source>
</evidence>
<dbReference type="InterPro" id="IPR016177">
    <property type="entry name" value="DNA-bd_dom_sf"/>
</dbReference>
<evidence type="ECO:0000313" key="9">
    <source>
        <dbReference type="Proteomes" id="UP000228380"/>
    </source>
</evidence>
<name>A0A8B8ZVU6_PHODC</name>
<reference evidence="10" key="1">
    <citation type="submission" date="2025-08" db="UniProtKB">
        <authorList>
            <consortium name="RefSeq"/>
        </authorList>
    </citation>
    <scope>IDENTIFICATION</scope>
    <source>
        <tissue evidence="10">Young leaves</tissue>
    </source>
</reference>
<keyword evidence="9" id="KW-1185">Reference proteome</keyword>
<dbReference type="CDD" id="cd00018">
    <property type="entry name" value="AP2"/>
    <property type="match status" value="1"/>
</dbReference>
<dbReference type="GO" id="GO:0005634">
    <property type="term" value="C:nucleus"/>
    <property type="evidence" value="ECO:0007669"/>
    <property type="project" value="UniProtKB-SubCell"/>
</dbReference>
<dbReference type="GO" id="GO:0003700">
    <property type="term" value="F:DNA-binding transcription factor activity"/>
    <property type="evidence" value="ECO:0007669"/>
    <property type="project" value="InterPro"/>
</dbReference>
<proteinExistence type="inferred from homology"/>
<feature type="domain" description="AP2/ERF" evidence="8">
    <location>
        <begin position="176"/>
        <end position="263"/>
    </location>
</feature>
<keyword evidence="5" id="KW-0539">Nucleus</keyword>
<dbReference type="SUPFAM" id="SSF54171">
    <property type="entry name" value="DNA-binding domain"/>
    <property type="match status" value="3"/>
</dbReference>
<dbReference type="InterPro" id="IPR001471">
    <property type="entry name" value="AP2/ERF_dom"/>
</dbReference>
<dbReference type="InterPro" id="IPR036955">
    <property type="entry name" value="AP2/ERF_dom_sf"/>
</dbReference>
<dbReference type="PANTHER" id="PTHR32467">
    <property type="entry name" value="AP2-LIKE ETHYLENE-RESPONSIVE TRANSCRIPTION FACTOR"/>
    <property type="match status" value="1"/>
</dbReference>
<dbReference type="KEGG" id="pda:103696009"/>
<dbReference type="Gene3D" id="3.30.730.10">
    <property type="entry name" value="AP2/ERF domain"/>
    <property type="match status" value="3"/>
</dbReference>
<protein>
    <submittedName>
        <fullName evidence="10">AP2-like ethylene-responsive transcription factor At1g16060</fullName>
    </submittedName>
</protein>
<gene>
    <name evidence="10" type="primary">LOC103696009</name>
</gene>
<dbReference type="RefSeq" id="XP_038977492.1">
    <property type="nucleotide sequence ID" value="XM_039121564.1"/>
</dbReference>
<evidence type="ECO:0000256" key="7">
    <source>
        <dbReference type="SAM" id="MobiDB-lite"/>
    </source>
</evidence>
<evidence type="ECO:0000256" key="3">
    <source>
        <dbReference type="ARBA" id="ARBA00023125"/>
    </source>
</evidence>
<dbReference type="SMART" id="SM00380">
    <property type="entry name" value="AP2"/>
    <property type="match status" value="2"/>
</dbReference>